<dbReference type="PROSITE" id="PS50960">
    <property type="entry name" value="HTH_PSQ"/>
    <property type="match status" value="1"/>
</dbReference>
<keyword evidence="3 4" id="KW-0539">Nucleus</keyword>
<feature type="domain" description="BTB" evidence="5">
    <location>
        <begin position="219"/>
        <end position="285"/>
    </location>
</feature>
<organism evidence="8 9">
    <name type="scientific">Cherax quadricarinatus</name>
    <name type="common">Australian red claw crayfish</name>
    <dbReference type="NCBI Taxonomy" id="27406"/>
    <lineage>
        <taxon>Eukaryota</taxon>
        <taxon>Metazoa</taxon>
        <taxon>Ecdysozoa</taxon>
        <taxon>Arthropoda</taxon>
        <taxon>Crustacea</taxon>
        <taxon>Multicrustacea</taxon>
        <taxon>Malacostraca</taxon>
        <taxon>Eumalacostraca</taxon>
        <taxon>Eucarida</taxon>
        <taxon>Decapoda</taxon>
        <taxon>Pleocyemata</taxon>
        <taxon>Astacidea</taxon>
        <taxon>Parastacoidea</taxon>
        <taxon>Parastacidae</taxon>
        <taxon>Cherax</taxon>
    </lineage>
</organism>
<dbReference type="EMBL" id="JARKIK010000072">
    <property type="protein sequence ID" value="KAK8728193.1"/>
    <property type="molecule type" value="Genomic_DNA"/>
</dbReference>
<evidence type="ECO:0000313" key="9">
    <source>
        <dbReference type="Proteomes" id="UP001445076"/>
    </source>
</evidence>
<feature type="domain" description="HTH CENPB-type" evidence="7">
    <location>
        <begin position="80"/>
        <end position="152"/>
    </location>
</feature>
<dbReference type="InterPro" id="IPR006600">
    <property type="entry name" value="HTH_CenpB_DNA-bd_dom"/>
</dbReference>
<dbReference type="PANTHER" id="PTHR23110">
    <property type="entry name" value="BTB DOMAIN TRANSCRIPTION FACTOR"/>
    <property type="match status" value="1"/>
</dbReference>
<accession>A0AAW0WKK1</accession>
<evidence type="ECO:0000259" key="5">
    <source>
        <dbReference type="PROSITE" id="PS50097"/>
    </source>
</evidence>
<dbReference type="GO" id="GO:0005634">
    <property type="term" value="C:nucleus"/>
    <property type="evidence" value="ECO:0007669"/>
    <property type="project" value="UniProtKB-SubCell"/>
</dbReference>
<dbReference type="PANTHER" id="PTHR23110:SF109">
    <property type="entry name" value="FI07618P-RELATED"/>
    <property type="match status" value="1"/>
</dbReference>
<dbReference type="Proteomes" id="UP001445076">
    <property type="component" value="Unassembled WGS sequence"/>
</dbReference>
<dbReference type="AlphaFoldDB" id="A0AAW0WKK1"/>
<keyword evidence="2 4" id="KW-0238">DNA-binding</keyword>
<dbReference type="InterPro" id="IPR007889">
    <property type="entry name" value="HTH_Psq"/>
</dbReference>
<dbReference type="InterPro" id="IPR011333">
    <property type="entry name" value="SKP1/BTB/POZ_sf"/>
</dbReference>
<keyword evidence="9" id="KW-1185">Reference proteome</keyword>
<evidence type="ECO:0000256" key="1">
    <source>
        <dbReference type="ARBA" id="ARBA00004123"/>
    </source>
</evidence>
<evidence type="ECO:0000256" key="3">
    <source>
        <dbReference type="ARBA" id="ARBA00023242"/>
    </source>
</evidence>
<dbReference type="InterPro" id="IPR036388">
    <property type="entry name" value="WH-like_DNA-bd_sf"/>
</dbReference>
<dbReference type="InterPro" id="IPR009057">
    <property type="entry name" value="Homeodomain-like_sf"/>
</dbReference>
<dbReference type="SUPFAM" id="SSF46689">
    <property type="entry name" value="Homeodomain-like"/>
    <property type="match status" value="2"/>
</dbReference>
<dbReference type="Pfam" id="PF00651">
    <property type="entry name" value="BTB"/>
    <property type="match status" value="1"/>
</dbReference>
<evidence type="ECO:0000259" key="6">
    <source>
        <dbReference type="PROSITE" id="PS50960"/>
    </source>
</evidence>
<feature type="domain" description="HTH psq-type" evidence="6">
    <location>
        <begin position="14"/>
        <end position="65"/>
    </location>
</feature>
<dbReference type="SUPFAM" id="SSF54695">
    <property type="entry name" value="POZ domain"/>
    <property type="match status" value="1"/>
</dbReference>
<comment type="caution">
    <text evidence="8">The sequence shown here is derived from an EMBL/GenBank/DDBJ whole genome shotgun (WGS) entry which is preliminary data.</text>
</comment>
<evidence type="ECO:0000256" key="4">
    <source>
        <dbReference type="PROSITE-ProRule" id="PRU00320"/>
    </source>
</evidence>
<gene>
    <name evidence="8" type="ORF">OTU49_009160</name>
</gene>
<dbReference type="CDD" id="cd18315">
    <property type="entry name" value="BTB_POZ_BAB-like"/>
    <property type="match status" value="1"/>
</dbReference>
<proteinExistence type="predicted"/>
<dbReference type="GO" id="GO:0003677">
    <property type="term" value="F:DNA binding"/>
    <property type="evidence" value="ECO:0007669"/>
    <property type="project" value="UniProtKB-UniRule"/>
</dbReference>
<dbReference type="Gene3D" id="1.10.10.60">
    <property type="entry name" value="Homeodomain-like"/>
    <property type="match status" value="1"/>
</dbReference>
<evidence type="ECO:0000256" key="2">
    <source>
        <dbReference type="ARBA" id="ARBA00023125"/>
    </source>
</evidence>
<dbReference type="Gene3D" id="3.30.710.10">
    <property type="entry name" value="Potassium Channel Kv1.1, Chain A"/>
    <property type="match status" value="1"/>
</dbReference>
<dbReference type="InterPro" id="IPR000210">
    <property type="entry name" value="BTB/POZ_dom"/>
</dbReference>
<reference evidence="8 9" key="1">
    <citation type="journal article" date="2024" name="BMC Genomics">
        <title>Genome assembly of redclaw crayfish (Cherax quadricarinatus) provides insights into its immune adaptation and hypoxia tolerance.</title>
        <authorList>
            <person name="Liu Z."/>
            <person name="Zheng J."/>
            <person name="Li H."/>
            <person name="Fang K."/>
            <person name="Wang S."/>
            <person name="He J."/>
            <person name="Zhou D."/>
            <person name="Weng S."/>
            <person name="Chi M."/>
            <person name="Gu Z."/>
            <person name="He J."/>
            <person name="Li F."/>
            <person name="Wang M."/>
        </authorList>
    </citation>
    <scope>NUCLEOTIDE SEQUENCE [LARGE SCALE GENOMIC DNA]</scope>
    <source>
        <strain evidence="8">ZL_2023a</strain>
    </source>
</reference>
<dbReference type="PROSITE" id="PS50097">
    <property type="entry name" value="BTB"/>
    <property type="match status" value="1"/>
</dbReference>
<dbReference type="InterPro" id="IPR051095">
    <property type="entry name" value="Dros_DevTransReg"/>
</dbReference>
<dbReference type="SMART" id="SM00674">
    <property type="entry name" value="CENPB"/>
    <property type="match status" value="1"/>
</dbReference>
<dbReference type="Pfam" id="PF04218">
    <property type="entry name" value="CENP-B_N"/>
    <property type="match status" value="1"/>
</dbReference>
<dbReference type="GO" id="GO:0006357">
    <property type="term" value="P:regulation of transcription by RNA polymerase II"/>
    <property type="evidence" value="ECO:0007669"/>
    <property type="project" value="TreeGrafter"/>
</dbReference>
<evidence type="ECO:0000313" key="8">
    <source>
        <dbReference type="EMBL" id="KAK8728193.1"/>
    </source>
</evidence>
<dbReference type="Pfam" id="PF03221">
    <property type="entry name" value="HTH_Tnp_Tc5"/>
    <property type="match status" value="1"/>
</dbReference>
<dbReference type="Gene3D" id="1.10.10.10">
    <property type="entry name" value="Winged helix-like DNA-binding domain superfamily/Winged helix DNA-binding domain"/>
    <property type="match status" value="1"/>
</dbReference>
<sequence>MSSFSAAGPSTPLPAKKRKYTVLSIEDKIAVLRRIGAGENVALVAAEYGISSSTIYDLKKQKDALLEFYTQTVDNKRYLDQKTSKNSKLPLLEKCLYEWYIKKQNEGMFISERNLITMAMEFYKELSLEEPCEFSTGWLADFKIRHGIFQSGAGDVNIEDTGAERVDTSLGLEQSRITPQPMATPAFIQDDYKPKLLQLQHNHHFKKIMEALACDEAFVDVTLTAEGRTIRAHKLVVSAMSPYFQQLLCNNPCPHPVIIMPHHVQFDHLSHIINYMYRGEITVAEDQVKSLLETAELLQVHGLAISDPVALITDKCTDSSTLFSEMASYLSHSTGRTDTADNSSEVTVQNKGCQEVIKLPTCSSVAFTSLTSHSENTNLHYNANKMANTNQSSSAVQCQSVCGSSTAALTRINYISTPINKPSLKESSTYDSDVQKSFFEDIDIVKEEVSLLHDRQCYLQDSHQISPSFEVTSQERFT</sequence>
<name>A0AAW0WKK1_CHEQU</name>
<feature type="DNA-binding region" description="H-T-H motif" evidence="4">
    <location>
        <begin position="41"/>
        <end position="61"/>
    </location>
</feature>
<dbReference type="SMART" id="SM00225">
    <property type="entry name" value="BTB"/>
    <property type="match status" value="1"/>
</dbReference>
<comment type="subcellular location">
    <subcellularLocation>
        <location evidence="1 4">Nucleus</location>
    </subcellularLocation>
</comment>
<evidence type="ECO:0000259" key="7">
    <source>
        <dbReference type="PROSITE" id="PS51253"/>
    </source>
</evidence>
<protein>
    <submittedName>
        <fullName evidence="8">Uncharacterized protein</fullName>
    </submittedName>
</protein>
<dbReference type="PROSITE" id="PS51253">
    <property type="entry name" value="HTH_CENPB"/>
    <property type="match status" value="1"/>
</dbReference>